<protein>
    <recommendedName>
        <fullName evidence="1">Lactose phosphotransferase system repressor</fullName>
    </recommendedName>
</protein>
<feature type="domain" description="HTH deoR-type" evidence="7">
    <location>
        <begin position="3"/>
        <end position="58"/>
    </location>
</feature>
<evidence type="ECO:0000256" key="6">
    <source>
        <dbReference type="ARBA" id="ARBA00024937"/>
    </source>
</evidence>
<evidence type="ECO:0000313" key="8">
    <source>
        <dbReference type="EMBL" id="EUJ31372.1"/>
    </source>
</evidence>
<dbReference type="EMBL" id="AODF01000018">
    <property type="protein sequence ID" value="EUJ31372.1"/>
    <property type="molecule type" value="Genomic_DNA"/>
</dbReference>
<evidence type="ECO:0000256" key="4">
    <source>
        <dbReference type="ARBA" id="ARBA00023125"/>
    </source>
</evidence>
<dbReference type="InterPro" id="IPR014036">
    <property type="entry name" value="DeoR-like_C"/>
</dbReference>
<dbReference type="RefSeq" id="WP_036097410.1">
    <property type="nucleotide sequence ID" value="NZ_AODF01000018.1"/>
</dbReference>
<proteinExistence type="predicted"/>
<evidence type="ECO:0000256" key="1">
    <source>
        <dbReference type="ARBA" id="ARBA00021390"/>
    </source>
</evidence>
<dbReference type="Gene3D" id="1.10.10.10">
    <property type="entry name" value="Winged helix-like DNA-binding domain superfamily/Winged helix DNA-binding domain"/>
    <property type="match status" value="1"/>
</dbReference>
<comment type="caution">
    <text evidence="8">The sequence shown here is derived from an EMBL/GenBank/DDBJ whole genome shotgun (WGS) entry which is preliminary data.</text>
</comment>
<organism evidence="8 9">
    <name type="scientific">Listeria floridensis FSL S10-1187</name>
    <dbReference type="NCBI Taxonomy" id="1265817"/>
    <lineage>
        <taxon>Bacteria</taxon>
        <taxon>Bacillati</taxon>
        <taxon>Bacillota</taxon>
        <taxon>Bacilli</taxon>
        <taxon>Bacillales</taxon>
        <taxon>Listeriaceae</taxon>
        <taxon>Listeria</taxon>
    </lineage>
</organism>
<dbReference type="PANTHER" id="PTHR30363">
    <property type="entry name" value="HTH-TYPE TRANSCRIPTIONAL REGULATOR SRLR-RELATED"/>
    <property type="match status" value="1"/>
</dbReference>
<dbReference type="SUPFAM" id="SSF100950">
    <property type="entry name" value="NagB/RpiA/CoA transferase-like"/>
    <property type="match status" value="1"/>
</dbReference>
<evidence type="ECO:0000259" key="7">
    <source>
        <dbReference type="PROSITE" id="PS51000"/>
    </source>
</evidence>
<dbReference type="PRINTS" id="PR00037">
    <property type="entry name" value="HTHLACR"/>
</dbReference>
<keyword evidence="4" id="KW-0238">DNA-binding</keyword>
<comment type="function">
    <text evidence="6">Repressor of the lactose catabolism operon. Galactose-6-phosphate is the inducer.</text>
</comment>
<evidence type="ECO:0000256" key="3">
    <source>
        <dbReference type="ARBA" id="ARBA00023015"/>
    </source>
</evidence>
<dbReference type="PROSITE" id="PS00894">
    <property type="entry name" value="HTH_DEOR_1"/>
    <property type="match status" value="1"/>
</dbReference>
<dbReference type="Pfam" id="PF00455">
    <property type="entry name" value="DeoRC"/>
    <property type="match status" value="1"/>
</dbReference>
<dbReference type="PANTHER" id="PTHR30363:SF4">
    <property type="entry name" value="GLYCEROL-3-PHOSPHATE REGULON REPRESSOR"/>
    <property type="match status" value="1"/>
</dbReference>
<dbReference type="InterPro" id="IPR018356">
    <property type="entry name" value="Tscrpt_reg_HTH_DeoR_CS"/>
</dbReference>
<dbReference type="InterPro" id="IPR037171">
    <property type="entry name" value="NagB/RpiA_transferase-like"/>
</dbReference>
<dbReference type="SMART" id="SM00420">
    <property type="entry name" value="HTH_DEOR"/>
    <property type="match status" value="1"/>
</dbReference>
<dbReference type="InterPro" id="IPR036390">
    <property type="entry name" value="WH_DNA-bd_sf"/>
</dbReference>
<accession>A0ABN0RET0</accession>
<name>A0ABN0RET0_9LIST</name>
<dbReference type="InterPro" id="IPR036388">
    <property type="entry name" value="WH-like_DNA-bd_sf"/>
</dbReference>
<dbReference type="InterPro" id="IPR001034">
    <property type="entry name" value="DeoR_HTH"/>
</dbReference>
<reference evidence="8 9" key="1">
    <citation type="journal article" date="2014" name="Int. J. Syst. Evol. Microbiol.">
        <title>Listeria floridensis sp. nov., Listeria aquatica sp. nov., Listeria cornellensis sp. nov., Listeria riparia sp. nov. and Listeria grandensis sp. nov., from agricultural and natural environments.</title>
        <authorList>
            <person name="den Bakker H.C."/>
            <person name="Warchocki S."/>
            <person name="Wright E.M."/>
            <person name="Allred A.F."/>
            <person name="Ahlstrom C."/>
            <person name="Manuel C.S."/>
            <person name="Stasiewicz M.J."/>
            <person name="Burrell A."/>
            <person name="Roof S."/>
            <person name="Strawn L."/>
            <person name="Fortes E.D."/>
            <person name="Nightingale K.K."/>
            <person name="Kephart D."/>
            <person name="Wiedmann M."/>
        </authorList>
    </citation>
    <scope>NUCLEOTIDE SEQUENCE [LARGE SCALE GENOMIC DNA]</scope>
    <source>
        <strain evidence="8 9">FSL S10-1187</strain>
    </source>
</reference>
<evidence type="ECO:0000256" key="5">
    <source>
        <dbReference type="ARBA" id="ARBA00023163"/>
    </source>
</evidence>
<dbReference type="Pfam" id="PF08220">
    <property type="entry name" value="HTH_DeoR"/>
    <property type="match status" value="1"/>
</dbReference>
<dbReference type="InterPro" id="IPR050313">
    <property type="entry name" value="Carb_Metab_HTH_regulators"/>
</dbReference>
<keyword evidence="5" id="KW-0804">Transcription</keyword>
<keyword evidence="9" id="KW-1185">Reference proteome</keyword>
<evidence type="ECO:0000313" key="9">
    <source>
        <dbReference type="Proteomes" id="UP000019249"/>
    </source>
</evidence>
<dbReference type="SUPFAM" id="SSF46785">
    <property type="entry name" value="Winged helix' DNA-binding domain"/>
    <property type="match status" value="1"/>
</dbReference>
<keyword evidence="2" id="KW-0678">Repressor</keyword>
<keyword evidence="3" id="KW-0805">Transcription regulation</keyword>
<dbReference type="PROSITE" id="PS51000">
    <property type="entry name" value="HTH_DEOR_2"/>
    <property type="match status" value="1"/>
</dbReference>
<sequence>MLKEERLNTIVSLVDKSGTVKVQEIMDRLQVSDMTVRRDLTELEKQGKLKRVHGGAQSINIYRHEELSHEQKKIIHQDEKKQLAELTLPLIEQDDTIFLGPGTTIELLAASLPDFPLRVVTNSLPVFSILEPRENIMLYLIGGELRRKTGAFYGEMANTVLQDIRFGKAFIGANALSENRVMTATIEEGRTQEIALNNSFEKYLLLDGSKIGKEDFYSFYHVSDLTALITNTAENGELNAFEDLVRIIK</sequence>
<dbReference type="SMART" id="SM01134">
    <property type="entry name" value="DeoRC"/>
    <property type="match status" value="1"/>
</dbReference>
<gene>
    <name evidence="8" type="ORF">MFLO_09117</name>
</gene>
<dbReference type="Proteomes" id="UP000019249">
    <property type="component" value="Unassembled WGS sequence"/>
</dbReference>
<evidence type="ECO:0000256" key="2">
    <source>
        <dbReference type="ARBA" id="ARBA00022491"/>
    </source>
</evidence>